<dbReference type="GO" id="GO:0140359">
    <property type="term" value="F:ABC-type transporter activity"/>
    <property type="evidence" value="ECO:0007669"/>
    <property type="project" value="InterPro"/>
</dbReference>
<dbReference type="Pfam" id="PF12679">
    <property type="entry name" value="ABC2_membrane_2"/>
    <property type="match status" value="1"/>
</dbReference>
<keyword evidence="1" id="KW-0472">Membrane</keyword>
<dbReference type="Proteomes" id="UP000249204">
    <property type="component" value="Unassembled WGS sequence"/>
</dbReference>
<accession>A0A2W6NHZ0</accession>
<feature type="transmembrane region" description="Helical" evidence="1">
    <location>
        <begin position="158"/>
        <end position="184"/>
    </location>
</feature>
<name>A0A2W6NHZ0_9BACL</name>
<feature type="transmembrane region" description="Helical" evidence="1">
    <location>
        <begin position="102"/>
        <end position="128"/>
    </location>
</feature>
<keyword evidence="1" id="KW-1133">Transmembrane helix</keyword>
<dbReference type="EMBL" id="QKWW01000031">
    <property type="protein sequence ID" value="PZT55401.1"/>
    <property type="molecule type" value="Genomic_DNA"/>
</dbReference>
<comment type="caution">
    <text evidence="2">The sequence shown here is derived from an EMBL/GenBank/DDBJ whole genome shotgun (WGS) entry which is preliminary data.</text>
</comment>
<evidence type="ECO:0000256" key="1">
    <source>
        <dbReference type="SAM" id="Phobius"/>
    </source>
</evidence>
<feature type="transmembrane region" description="Helical" evidence="1">
    <location>
        <begin position="255"/>
        <end position="278"/>
    </location>
</feature>
<keyword evidence="1" id="KW-0812">Transmembrane</keyword>
<feature type="transmembrane region" description="Helical" evidence="1">
    <location>
        <begin position="37"/>
        <end position="62"/>
    </location>
</feature>
<proteinExistence type="predicted"/>
<sequence length="292" mass="32374">MIWKASILQSGRQMLMNNRQALRAIIRKDIRSVTSSVQLWLPMLIVPLIIGIIVPTALIWAASSMNLRSINNINVILETLNKAMQGGQMPSLAGMTTDNQRIVYYLGLYMFAPLFLIIPVMASSILTANSFAGEKERKTLEGLLFTPMSMETLFTGKVLAALIPSILLSWITFILYGIIANILMYPLFDKLMFPNVNWIILILWVVPTCSLAVILLNVLISAKVRGFQEAYQLGGLVVLPLLGLIAGQATGMLMIGPWMLLGTGAVMLIISCILLRLVTVWNRRQQLAESQI</sequence>
<dbReference type="AlphaFoldDB" id="A0A2W6NHZ0"/>
<feature type="transmembrane region" description="Helical" evidence="1">
    <location>
        <begin position="196"/>
        <end position="218"/>
    </location>
</feature>
<gene>
    <name evidence="2" type="ORF">DN757_11985</name>
</gene>
<reference evidence="2 3" key="1">
    <citation type="submission" date="2018-06" db="EMBL/GenBank/DDBJ databases">
        <title>Isolation of heavy metals resistant Paenibacillus silvae NC2 from Gold-Copper mine in ZiJin, China.</title>
        <authorList>
            <person name="Xu J."/>
            <person name="Mazhar H.S."/>
            <person name="Rensing C."/>
        </authorList>
    </citation>
    <scope>NUCLEOTIDE SEQUENCE [LARGE SCALE GENOMIC DNA]</scope>
    <source>
        <strain evidence="2 3">NC2</strain>
    </source>
</reference>
<organism evidence="2 3">
    <name type="scientific">Paenibacillus silvae</name>
    <dbReference type="NCBI Taxonomy" id="1325358"/>
    <lineage>
        <taxon>Bacteria</taxon>
        <taxon>Bacillati</taxon>
        <taxon>Bacillota</taxon>
        <taxon>Bacilli</taxon>
        <taxon>Bacillales</taxon>
        <taxon>Paenibacillaceae</taxon>
        <taxon>Paenibacillus</taxon>
    </lineage>
</organism>
<feature type="transmembrane region" description="Helical" evidence="1">
    <location>
        <begin position="230"/>
        <end position="249"/>
    </location>
</feature>
<dbReference type="GO" id="GO:0005886">
    <property type="term" value="C:plasma membrane"/>
    <property type="evidence" value="ECO:0007669"/>
    <property type="project" value="UniProtKB-SubCell"/>
</dbReference>
<evidence type="ECO:0000313" key="3">
    <source>
        <dbReference type="Proteomes" id="UP000249204"/>
    </source>
</evidence>
<protein>
    <submittedName>
        <fullName evidence="2">ABC transporter permease</fullName>
    </submittedName>
</protein>
<evidence type="ECO:0000313" key="2">
    <source>
        <dbReference type="EMBL" id="PZT55401.1"/>
    </source>
</evidence>